<dbReference type="KEGG" id="smr:Smar_0937"/>
<dbReference type="eggNOG" id="arCOG00543">
    <property type="taxonomic scope" value="Archaea"/>
</dbReference>
<feature type="binding site" evidence="12">
    <location>
        <position position="360"/>
    </location>
    <ligand>
        <name>Zn(2+)</name>
        <dbReference type="ChEBI" id="CHEBI:29105"/>
        <label>2</label>
    </ligand>
</feature>
<evidence type="ECO:0000256" key="3">
    <source>
        <dbReference type="ARBA" id="ARBA00022723"/>
    </source>
</evidence>
<dbReference type="EMBL" id="CP000575">
    <property type="protein sequence ID" value="ABN70036.1"/>
    <property type="molecule type" value="Genomic_DNA"/>
</dbReference>
<keyword evidence="11" id="KW-0804">Transcription</keyword>
<dbReference type="HOGENOM" id="CLU_009673_5_1_2"/>
<keyword evidence="3 12" id="KW-0479">Metal-binding</keyword>
<keyword evidence="1 12" id="KW-0806">Transcription termination</keyword>
<protein>
    <recommendedName>
        <fullName evidence="12">Transcription termination factor FttA</fullName>
        <ecNumber evidence="12">3.1.-.-</ecNumber>
    </recommendedName>
</protein>
<dbReference type="InterPro" id="IPR036866">
    <property type="entry name" value="RibonucZ/Hydroxyglut_hydro"/>
</dbReference>
<name>A3DN26_STAMF</name>
<dbReference type="InterPro" id="IPR050698">
    <property type="entry name" value="MBL"/>
</dbReference>
<dbReference type="AlphaFoldDB" id="A3DN26"/>
<dbReference type="InterPro" id="IPR022712">
    <property type="entry name" value="Beta_Casp"/>
</dbReference>
<dbReference type="Gene3D" id="3.30.300.20">
    <property type="match status" value="1"/>
</dbReference>
<dbReference type="GO" id="GO:0008270">
    <property type="term" value="F:zinc ion binding"/>
    <property type="evidence" value="ECO:0007669"/>
    <property type="project" value="UniProtKB-UniRule"/>
</dbReference>
<evidence type="ECO:0000256" key="4">
    <source>
        <dbReference type="ARBA" id="ARBA00022759"/>
    </source>
</evidence>
<evidence type="ECO:0000259" key="14">
    <source>
        <dbReference type="SMART" id="SM01027"/>
    </source>
</evidence>
<dbReference type="InterPro" id="IPR019975">
    <property type="entry name" value="aCPSF1"/>
</dbReference>
<feature type="binding site" evidence="12">
    <location>
        <position position="360"/>
    </location>
    <ligand>
        <name>Zn(2+)</name>
        <dbReference type="ChEBI" id="CHEBI:29105"/>
        <label>1</label>
    </ligand>
</feature>
<dbReference type="NCBIfam" id="TIGR03675">
    <property type="entry name" value="arCOG00543"/>
    <property type="match status" value="1"/>
</dbReference>
<dbReference type="SMART" id="SM00849">
    <property type="entry name" value="Lactamase_B"/>
    <property type="match status" value="1"/>
</dbReference>
<comment type="caution">
    <text evidence="12">Lacks conserved residue(s) required for the propagation of feature annotation.</text>
</comment>
<evidence type="ECO:0000256" key="12">
    <source>
        <dbReference type="HAMAP-Rule" id="MF_00870"/>
    </source>
</evidence>
<evidence type="ECO:0000256" key="8">
    <source>
        <dbReference type="ARBA" id="ARBA00022884"/>
    </source>
</evidence>
<dbReference type="SUPFAM" id="SSF56281">
    <property type="entry name" value="Metallo-hydrolase/oxidoreductase"/>
    <property type="match status" value="1"/>
</dbReference>
<dbReference type="STRING" id="399550.Smar_0937"/>
<comment type="function">
    <text evidence="12">Terminates transcription on the whole genome. Termination is linked to FttA-mediated RNA cleavage and does not require NTP hydrolysis. Cleaves endonucleolytically at the RNA exit channel of RNA polymerase (RNAP); the 5'-3' exonuclease activity of this protein degrades the nascent RNA released from RNAP.</text>
</comment>
<dbReference type="EC" id="3.1.-.-" evidence="12"/>
<evidence type="ECO:0000256" key="10">
    <source>
        <dbReference type="ARBA" id="ARBA00023125"/>
    </source>
</evidence>
<dbReference type="Proteomes" id="UP000000254">
    <property type="component" value="Chromosome"/>
</dbReference>
<evidence type="ECO:0000256" key="1">
    <source>
        <dbReference type="ARBA" id="ARBA00022472"/>
    </source>
</evidence>
<feature type="domain" description="Beta-Casp" evidence="14">
    <location>
        <begin position="427"/>
        <end position="550"/>
    </location>
</feature>
<evidence type="ECO:0000313" key="16">
    <source>
        <dbReference type="Proteomes" id="UP000000254"/>
    </source>
</evidence>
<keyword evidence="7 12" id="KW-0269">Exonuclease</keyword>
<dbReference type="InterPro" id="IPR033769">
    <property type="entry name" value="TffA_KH"/>
</dbReference>
<evidence type="ECO:0000256" key="7">
    <source>
        <dbReference type="ARBA" id="ARBA00022839"/>
    </source>
</evidence>
<dbReference type="GO" id="GO:0003677">
    <property type="term" value="F:DNA binding"/>
    <property type="evidence" value="ECO:0007669"/>
    <property type="project" value="UniProtKB-KW"/>
</dbReference>
<dbReference type="PANTHER" id="PTHR11203:SF51">
    <property type="entry name" value="CLEAVAGE AND POLYADENYLATION SPECIFICITY FACTOR"/>
    <property type="match status" value="1"/>
</dbReference>
<reference evidence="15 16" key="2">
    <citation type="journal article" date="2009" name="Stand. Genomic Sci.">
        <title>Complete genome sequence of Staphylothermus marinus Stetter and Fiala 1986 type strain F1.</title>
        <authorList>
            <person name="Anderson I.J."/>
            <person name="Sun H."/>
            <person name="Lapidus A."/>
            <person name="Copeland A."/>
            <person name="Glavina Del Rio T."/>
            <person name="Tice H."/>
            <person name="Dalin E."/>
            <person name="Lucas S."/>
            <person name="Barry K."/>
            <person name="Land M."/>
            <person name="Richardson P."/>
            <person name="Huber H."/>
            <person name="Kyrpides N.C."/>
        </authorList>
    </citation>
    <scope>NUCLEOTIDE SEQUENCE [LARGE SCALE GENOMIC DNA]</scope>
    <source>
        <strain evidence="16">ATCC 43588 / DSM 3639 / JCM 9404 / F1</strain>
    </source>
</reference>
<evidence type="ECO:0000256" key="9">
    <source>
        <dbReference type="ARBA" id="ARBA00023015"/>
    </source>
</evidence>
<keyword evidence="6 12" id="KW-0862">Zinc</keyword>
<keyword evidence="9 12" id="KW-0805">Transcription regulation</keyword>
<dbReference type="CDD" id="cd22532">
    <property type="entry name" value="KH-II_CPSF_arch_rpt1"/>
    <property type="match status" value="1"/>
</dbReference>
<feature type="domain" description="Metallo-beta-lactamase" evidence="13">
    <location>
        <begin position="199"/>
        <end position="422"/>
    </location>
</feature>
<keyword evidence="2 12" id="KW-0540">Nuclease</keyword>
<accession>A3DN26</accession>
<keyword evidence="4 12" id="KW-0255">Endonuclease</keyword>
<dbReference type="GO" id="GO:0006353">
    <property type="term" value="P:DNA-templated transcription termination"/>
    <property type="evidence" value="ECO:0007669"/>
    <property type="project" value="UniProtKB-UniRule"/>
</dbReference>
<feature type="region of interest" description="KHa" evidence="12">
    <location>
        <begin position="8"/>
        <end position="75"/>
    </location>
</feature>
<comment type="similarity">
    <text evidence="12">Belongs to the metallo-beta-lactamase superfamily. RNA-metabolizing metallo-beta-lactamase-like family. FttA subfamily.</text>
</comment>
<dbReference type="CDD" id="cd16295">
    <property type="entry name" value="TTHA0252-CPSF-like_MBL-fold"/>
    <property type="match status" value="1"/>
</dbReference>
<dbReference type="Pfam" id="PF17214">
    <property type="entry name" value="KH_TffA"/>
    <property type="match status" value="1"/>
</dbReference>
<dbReference type="Gene3D" id="3.40.50.10890">
    <property type="match status" value="1"/>
</dbReference>
<evidence type="ECO:0000313" key="15">
    <source>
        <dbReference type="EMBL" id="ABN70036.1"/>
    </source>
</evidence>
<dbReference type="Gene3D" id="3.60.15.10">
    <property type="entry name" value="Ribonuclease Z/Hydroxyacylglutathione hydrolase-like"/>
    <property type="match status" value="1"/>
</dbReference>
<keyword evidence="8 12" id="KW-0694">RNA-binding</keyword>
<evidence type="ECO:0000256" key="2">
    <source>
        <dbReference type="ARBA" id="ARBA00022722"/>
    </source>
</evidence>
<dbReference type="GO" id="GO:0004521">
    <property type="term" value="F:RNA endonuclease activity"/>
    <property type="evidence" value="ECO:0007669"/>
    <property type="project" value="UniProtKB-UniRule"/>
</dbReference>
<dbReference type="InterPro" id="IPR015946">
    <property type="entry name" value="KH_dom-like_a/b"/>
</dbReference>
<dbReference type="Gene3D" id="3.30.300.230">
    <property type="match status" value="1"/>
</dbReference>
<proteinExistence type="inferred from homology"/>
<keyword evidence="16" id="KW-1185">Reference proteome</keyword>
<feature type="binding site" evidence="12">
    <location>
        <position position="252"/>
    </location>
    <ligand>
        <name>Zn(2+)</name>
        <dbReference type="ChEBI" id="CHEBI:29105"/>
        <label>1</label>
    </ligand>
</feature>
<dbReference type="Pfam" id="PF07521">
    <property type="entry name" value="RMMBL"/>
    <property type="match status" value="1"/>
</dbReference>
<feature type="binding site" evidence="12">
    <location>
        <position position="250"/>
    </location>
    <ligand>
        <name>Zn(2+)</name>
        <dbReference type="ChEBI" id="CHEBI:29105"/>
        <label>1</label>
    </ligand>
</feature>
<evidence type="ECO:0000256" key="11">
    <source>
        <dbReference type="ARBA" id="ARBA00023163"/>
    </source>
</evidence>
<dbReference type="SMART" id="SM01027">
    <property type="entry name" value="Beta-Casp"/>
    <property type="match status" value="1"/>
</dbReference>
<organism evidence="15 16">
    <name type="scientific">Staphylothermus marinus (strain ATCC 43588 / DSM 3639 / JCM 9404 / F1)</name>
    <dbReference type="NCBI Taxonomy" id="399550"/>
    <lineage>
        <taxon>Archaea</taxon>
        <taxon>Thermoproteota</taxon>
        <taxon>Thermoprotei</taxon>
        <taxon>Desulfurococcales</taxon>
        <taxon>Desulfurococcaceae</taxon>
        <taxon>Staphylothermus</taxon>
    </lineage>
</organism>
<gene>
    <name evidence="12" type="primary">fttA</name>
    <name evidence="15" type="ordered locus">Smar_0937</name>
</gene>
<comment type="subunit">
    <text evidence="12">Homodimer. Interacts with RNA polymerase (RNAP), interacts with the Spt4-Spt5 complex.</text>
</comment>
<feature type="binding site" evidence="12">
    <location>
        <position position="254"/>
    </location>
    <ligand>
        <name>Zn(2+)</name>
        <dbReference type="ChEBI" id="CHEBI:29105"/>
        <label>2</label>
    </ligand>
</feature>
<evidence type="ECO:0000259" key="13">
    <source>
        <dbReference type="SMART" id="SM00849"/>
    </source>
</evidence>
<keyword evidence="10 12" id="KW-0238">DNA-binding</keyword>
<dbReference type="HAMAP" id="MF_00870">
    <property type="entry name" value="FttA"/>
    <property type="match status" value="1"/>
</dbReference>
<dbReference type="Pfam" id="PF16661">
    <property type="entry name" value="Lactamase_B_6"/>
    <property type="match status" value="1"/>
</dbReference>
<evidence type="ECO:0000256" key="6">
    <source>
        <dbReference type="ARBA" id="ARBA00022833"/>
    </source>
</evidence>
<dbReference type="InterPro" id="IPR001279">
    <property type="entry name" value="Metallo-B-lactamas"/>
</dbReference>
<feature type="binding site" evidence="12">
    <location>
        <position position="255"/>
    </location>
    <ligand>
        <name>Zn(2+)</name>
        <dbReference type="ChEBI" id="CHEBI:29105"/>
        <label>2</label>
    </ligand>
</feature>
<dbReference type="PANTHER" id="PTHR11203">
    <property type="entry name" value="CLEAVAGE AND POLYADENYLATION SPECIFICITY FACTOR FAMILY MEMBER"/>
    <property type="match status" value="1"/>
</dbReference>
<reference evidence="16" key="1">
    <citation type="journal article" date="2009" name="BMC Genomics">
        <title>The complete genome sequence of Staphylothermus marinus reveals differences in sulfur metabolism among heterotrophic Crenarchaeota.</title>
        <authorList>
            <person name="Anderson I.J."/>
            <person name="Dharmarajan L."/>
            <person name="Rodriguez J."/>
            <person name="Hooper S."/>
            <person name="Porat I."/>
            <person name="Ulrich L.E."/>
            <person name="Elkins J.G."/>
            <person name="Mavromatis K."/>
            <person name="Sun H."/>
            <person name="Land M."/>
            <person name="Lapidus A."/>
            <person name="Lucas S."/>
            <person name="Barry K."/>
            <person name="Huber H."/>
            <person name="Zhulin I.B."/>
            <person name="Whitman W.B."/>
            <person name="Mukhopadhyay B."/>
            <person name="Woese C."/>
            <person name="Bristow J."/>
            <person name="Kyrpides N."/>
        </authorList>
    </citation>
    <scope>NUCLEOTIDE SEQUENCE [LARGE SCALE GENOMIC DNA]</scope>
    <source>
        <strain evidence="16">ATCC 43588 / DSM 3639 / JCM 9404 / F1</strain>
    </source>
</reference>
<feature type="binding site" evidence="12">
    <location>
        <position position="337"/>
    </location>
    <ligand>
        <name>Zn(2+)</name>
        <dbReference type="ChEBI" id="CHEBI:29105"/>
        <label>1</label>
    </ligand>
</feature>
<dbReference type="InterPro" id="IPR011108">
    <property type="entry name" value="RMMBL"/>
</dbReference>
<dbReference type="Pfam" id="PF10996">
    <property type="entry name" value="Beta-Casp"/>
    <property type="match status" value="1"/>
</dbReference>
<sequence length="652" mass="73825">MLKKIMLDRGRAELLKRILREIPPDLVLTNIEFEGPEIVLYVRNRKAIAKYLDLVKNIAKKVRKRVVIRADPDVRLPPEKAKEKILEIVPKDAGVDPNGIVFDHTRGEVWIKAEKPGLIVGRGSYIRHYILAETGWRPEPQRASPLESKVLKVIMSNLLKESDYRLRFLRKLGERIHRDVIFKNNYVRITALGGFMEVGRSAILVETRESRVLLDLGINVGAGTDYDRAYPFIDIDQLNLSELDAVIVTHAHLDHIGLVPLLYKYGYRGPLYVTKPTRELMVIMIKDLIEVTQREGKYLPYSEKDLMTTILHTIPLEYGDVTDVAPDIKVTMYNAGHILGSAIVHLHIGMGLHNIVYTGDFKYAPTRLLNRAEDKFPRVETLIMESTYGATRQQSRREAEAELIRIVKKTIERKGIVLIPVFAVGRGQEIMLVLNDAISKGLIPKVDVFIEGLVNEVTAIHTQYPEYLNRNIKEMIYRGENPFTADYFHIIESGTARPDIVETKPSIILATSGMLTGGPAVEYLKLIASDPRNSLVFVGYQAEGTLGRRIKDGMRELQTVVDNKVEIIRINLEVYSIDGFSGHSDQSELLRYVRNISPKPRNIILNHGEPSAIMTLARLVSKIIRNPSTGYGANTMVYTPHLLDSIHLTARR</sequence>
<evidence type="ECO:0000256" key="5">
    <source>
        <dbReference type="ARBA" id="ARBA00022801"/>
    </source>
</evidence>
<feature type="binding site" evidence="12">
    <location>
        <position position="607"/>
    </location>
    <ligand>
        <name>Zn(2+)</name>
        <dbReference type="ChEBI" id="CHEBI:29105"/>
        <label>2</label>
    </ligand>
</feature>
<dbReference type="GO" id="GO:0004532">
    <property type="term" value="F:RNA exonuclease activity"/>
    <property type="evidence" value="ECO:0007669"/>
    <property type="project" value="UniProtKB-UniRule"/>
</dbReference>
<dbReference type="GO" id="GO:0003723">
    <property type="term" value="F:RNA binding"/>
    <property type="evidence" value="ECO:0007669"/>
    <property type="project" value="UniProtKB-UniRule"/>
</dbReference>
<comment type="cofactor">
    <cofactor evidence="12">
        <name>Zn(2+)</name>
        <dbReference type="ChEBI" id="CHEBI:29105"/>
    </cofactor>
    <text evidence="12">Binds 2 Zn(2+) ions, which are required for nuclease activity.</text>
</comment>
<keyword evidence="5 12" id="KW-0378">Hydrolase</keyword>